<feature type="transmembrane region" description="Helical" evidence="1">
    <location>
        <begin position="37"/>
        <end position="56"/>
    </location>
</feature>
<sequence length="107" mass="11888">MPSSYYSLSPGEMSTISDGEFDSSDYLLSSTIRLDDAYFGFNLLAFLISACGFFCFERRFFATVAPKKVSCLTYHAGCCWFKRASLKVATVRIWSREGVDVGGLISC</sequence>
<dbReference type="EMBL" id="JAACXV010000237">
    <property type="protein sequence ID" value="KAF7281536.1"/>
    <property type="molecule type" value="Genomic_DNA"/>
</dbReference>
<keyword evidence="3" id="KW-1185">Reference proteome</keyword>
<evidence type="ECO:0000313" key="3">
    <source>
        <dbReference type="Proteomes" id="UP000625711"/>
    </source>
</evidence>
<keyword evidence="1" id="KW-1133">Transmembrane helix</keyword>
<gene>
    <name evidence="2" type="ORF">GWI33_004571</name>
</gene>
<name>A0A834MGN4_RHYFE</name>
<comment type="caution">
    <text evidence="2">The sequence shown here is derived from an EMBL/GenBank/DDBJ whole genome shotgun (WGS) entry which is preliminary data.</text>
</comment>
<accession>A0A834MGN4</accession>
<protein>
    <submittedName>
        <fullName evidence="2">Uncharacterized protein</fullName>
    </submittedName>
</protein>
<keyword evidence="1" id="KW-0472">Membrane</keyword>
<dbReference type="OrthoDB" id="6929742at2759"/>
<reference evidence="2" key="1">
    <citation type="submission" date="2020-08" db="EMBL/GenBank/DDBJ databases">
        <title>Genome sequencing and assembly of the red palm weevil Rhynchophorus ferrugineus.</title>
        <authorList>
            <person name="Dias G.B."/>
            <person name="Bergman C.M."/>
            <person name="Manee M."/>
        </authorList>
    </citation>
    <scope>NUCLEOTIDE SEQUENCE</scope>
    <source>
        <strain evidence="2">AA-2017</strain>
        <tissue evidence="2">Whole larva</tissue>
    </source>
</reference>
<evidence type="ECO:0000256" key="1">
    <source>
        <dbReference type="SAM" id="Phobius"/>
    </source>
</evidence>
<keyword evidence="1" id="KW-0812">Transmembrane</keyword>
<dbReference type="Proteomes" id="UP000625711">
    <property type="component" value="Unassembled WGS sequence"/>
</dbReference>
<dbReference type="AlphaFoldDB" id="A0A834MGN4"/>
<proteinExistence type="predicted"/>
<organism evidence="2 3">
    <name type="scientific">Rhynchophorus ferrugineus</name>
    <name type="common">Red palm weevil</name>
    <name type="synonym">Curculio ferrugineus</name>
    <dbReference type="NCBI Taxonomy" id="354439"/>
    <lineage>
        <taxon>Eukaryota</taxon>
        <taxon>Metazoa</taxon>
        <taxon>Ecdysozoa</taxon>
        <taxon>Arthropoda</taxon>
        <taxon>Hexapoda</taxon>
        <taxon>Insecta</taxon>
        <taxon>Pterygota</taxon>
        <taxon>Neoptera</taxon>
        <taxon>Endopterygota</taxon>
        <taxon>Coleoptera</taxon>
        <taxon>Polyphaga</taxon>
        <taxon>Cucujiformia</taxon>
        <taxon>Curculionidae</taxon>
        <taxon>Dryophthorinae</taxon>
        <taxon>Rhynchophorus</taxon>
    </lineage>
</organism>
<evidence type="ECO:0000313" key="2">
    <source>
        <dbReference type="EMBL" id="KAF7281536.1"/>
    </source>
</evidence>